<comment type="caution">
    <text evidence="1">The sequence shown here is derived from an EMBL/GenBank/DDBJ whole genome shotgun (WGS) entry which is preliminary data.</text>
</comment>
<proteinExistence type="predicted"/>
<gene>
    <name evidence="1" type="ORF">NM208_g15956</name>
</gene>
<name>A0ACC1RC44_9HYPO</name>
<evidence type="ECO:0000313" key="1">
    <source>
        <dbReference type="EMBL" id="KAJ3507447.1"/>
    </source>
</evidence>
<organism evidence="1 2">
    <name type="scientific">Fusarium decemcellulare</name>
    <dbReference type="NCBI Taxonomy" id="57161"/>
    <lineage>
        <taxon>Eukaryota</taxon>
        <taxon>Fungi</taxon>
        <taxon>Dikarya</taxon>
        <taxon>Ascomycota</taxon>
        <taxon>Pezizomycotina</taxon>
        <taxon>Sordariomycetes</taxon>
        <taxon>Hypocreomycetidae</taxon>
        <taxon>Hypocreales</taxon>
        <taxon>Nectriaceae</taxon>
        <taxon>Fusarium</taxon>
        <taxon>Fusarium decemcellulare species complex</taxon>
    </lineage>
</organism>
<sequence>MDQSGNLGKDQLTLQAMPQRRQAWVSGEDWTGVTEATLRRKLQNRLNQRAWRSRQKLKQSVQATASESNEKSPDLPADTLITTEVSATLSNRASSERSPETWHPTENRSICRMGDSRMRSLVEQLARQAWYEYQSGAPCFVHLSALTKINVFRALSSNAVILGCSSEWLDNDAVSRLQVGGDTCQGSVTPSALQPNSLQRTVSHHPWIDLLPVARMRQNLLEALHYRGFAAEDELCYDIVDIGFGGGPDEPSLIVWGQPWDPCGWEVSVAFLRKWGWLMQGCVVFAGNPFEVLVQDLPVPTLQQETDAVVRITTAGICGSDLHVYRGVMGGGQVPFTIGHEAIGYISEIGSAVTSLSVGDYVVIPDTPSSGVLELESGGGAYFGNGVGLDGLQDT</sequence>
<evidence type="ECO:0000313" key="2">
    <source>
        <dbReference type="Proteomes" id="UP001148629"/>
    </source>
</evidence>
<protein>
    <submittedName>
        <fullName evidence="1">Uncharacterized protein</fullName>
    </submittedName>
</protein>
<dbReference type="EMBL" id="JANRMS010004605">
    <property type="protein sequence ID" value="KAJ3507447.1"/>
    <property type="molecule type" value="Genomic_DNA"/>
</dbReference>
<reference evidence="1" key="1">
    <citation type="submission" date="2022-08" db="EMBL/GenBank/DDBJ databases">
        <title>Genome Sequence of Fusarium decemcellulare.</title>
        <authorList>
            <person name="Buettner E."/>
        </authorList>
    </citation>
    <scope>NUCLEOTIDE SEQUENCE</scope>
    <source>
        <strain evidence="1">Babe19</strain>
    </source>
</reference>
<accession>A0ACC1RC44</accession>
<dbReference type="Proteomes" id="UP001148629">
    <property type="component" value="Unassembled WGS sequence"/>
</dbReference>
<keyword evidence="2" id="KW-1185">Reference proteome</keyword>